<dbReference type="GO" id="GO:0003677">
    <property type="term" value="F:DNA binding"/>
    <property type="evidence" value="ECO:0007669"/>
    <property type="project" value="InterPro"/>
</dbReference>
<dbReference type="InterPro" id="IPR011010">
    <property type="entry name" value="DNA_brk_join_enz"/>
</dbReference>
<dbReference type="SUPFAM" id="SSF56349">
    <property type="entry name" value="DNA breaking-rejoining enzymes"/>
    <property type="match status" value="1"/>
</dbReference>
<evidence type="ECO:0000256" key="2">
    <source>
        <dbReference type="SAM" id="Phobius"/>
    </source>
</evidence>
<dbReference type="AlphaFoldDB" id="A0A1I1KBF9"/>
<keyword evidence="2" id="KW-0472">Membrane</keyword>
<name>A0A1I1KBF9_NATHA</name>
<evidence type="ECO:0000313" key="4">
    <source>
        <dbReference type="EMBL" id="SFC58217.1"/>
    </source>
</evidence>
<accession>A0A1I1KBF9</accession>
<dbReference type="RefSeq" id="WP_089789438.1">
    <property type="nucleotide sequence ID" value="NZ_FOKW01000011.1"/>
</dbReference>
<evidence type="ECO:0000256" key="1">
    <source>
        <dbReference type="ARBA" id="ARBA00023172"/>
    </source>
</evidence>
<dbReference type="Gene3D" id="1.10.443.10">
    <property type="entry name" value="Intergrase catalytic core"/>
    <property type="match status" value="1"/>
</dbReference>
<evidence type="ECO:0000259" key="3">
    <source>
        <dbReference type="PROSITE" id="PS51898"/>
    </source>
</evidence>
<feature type="transmembrane region" description="Helical" evidence="2">
    <location>
        <begin position="459"/>
        <end position="478"/>
    </location>
</feature>
<dbReference type="InterPro" id="IPR013762">
    <property type="entry name" value="Integrase-like_cat_sf"/>
</dbReference>
<dbReference type="PROSITE" id="PS51898">
    <property type="entry name" value="TYR_RECOMBINASE"/>
    <property type="match status" value="1"/>
</dbReference>
<dbReference type="Proteomes" id="UP000199161">
    <property type="component" value="Unassembled WGS sequence"/>
</dbReference>
<evidence type="ECO:0000313" key="5">
    <source>
        <dbReference type="Proteomes" id="UP000199161"/>
    </source>
</evidence>
<proteinExistence type="predicted"/>
<keyword evidence="2" id="KW-1133">Transmembrane helix</keyword>
<sequence>MTNPNALPSADKALNTDAYFRLYQGALRIEDPSARLAACYIILLAGRLGLRLQEIQHLREEWIDWRRGEIKIPSYDPCGCKRCWLTARDIWGRRGLSELQEKGEWADDVKWRDLNADARDTVVEKASYCRPETLEDILYSERWEPKYNRSARTVPFGWSERITACLMTFFDHNDCLQHQRYSVSRLITKAAENANGLDPDELSPHPLRATGLTFLADISVDPKMLCDLAGWQDIQTAARYLRESGRITSHKVYSLLGKENEAPPVVPAEPEYRFPVVMNPIPFEGEPFAPITPDGSRFDRDVRLARHHEQRDTPIRLVHPRKASLPYNYAGFPDVDELSYDPRKHDLPGHLDWDSDRVQFDDGRPVTTATTLADLADPHRVDPSEHTPPEEYRAETVDTRLSDYFDEDHTNDRMAAATFTGVAAFTASAVGERLGREWTEYWTVGEGAAPDAGRLAKGMAAYLVLVVCPLSLNLILLFQ</sequence>
<dbReference type="OrthoDB" id="142231at2157"/>
<dbReference type="GO" id="GO:0015074">
    <property type="term" value="P:DNA integration"/>
    <property type="evidence" value="ECO:0007669"/>
    <property type="project" value="InterPro"/>
</dbReference>
<reference evidence="5" key="1">
    <citation type="submission" date="2016-10" db="EMBL/GenBank/DDBJ databases">
        <authorList>
            <person name="Varghese N."/>
            <person name="Submissions S."/>
        </authorList>
    </citation>
    <scope>NUCLEOTIDE SEQUENCE [LARGE SCALE GENOMIC DNA]</scope>
    <source>
        <strain evidence="5">DSM 13078</strain>
    </source>
</reference>
<dbReference type="InterPro" id="IPR002104">
    <property type="entry name" value="Integrase_catalytic"/>
</dbReference>
<dbReference type="GO" id="GO:0006310">
    <property type="term" value="P:DNA recombination"/>
    <property type="evidence" value="ECO:0007669"/>
    <property type="project" value="UniProtKB-KW"/>
</dbReference>
<keyword evidence="1" id="KW-0233">DNA recombination</keyword>
<dbReference type="EMBL" id="FOKW01000011">
    <property type="protein sequence ID" value="SFC58217.1"/>
    <property type="molecule type" value="Genomic_DNA"/>
</dbReference>
<feature type="domain" description="Tyr recombinase" evidence="3">
    <location>
        <begin position="9"/>
        <end position="254"/>
    </location>
</feature>
<protein>
    <submittedName>
        <fullName evidence="4">Phage integrase family protein</fullName>
    </submittedName>
</protein>
<organism evidence="4 5">
    <name type="scientific">Natronobacterium haloterrestre</name>
    <name type="common">Halobiforma haloterrestris</name>
    <dbReference type="NCBI Taxonomy" id="148448"/>
    <lineage>
        <taxon>Archaea</taxon>
        <taxon>Methanobacteriati</taxon>
        <taxon>Methanobacteriota</taxon>
        <taxon>Stenosarchaea group</taxon>
        <taxon>Halobacteria</taxon>
        <taxon>Halobacteriales</taxon>
        <taxon>Natrialbaceae</taxon>
        <taxon>Natronobacterium</taxon>
    </lineage>
</organism>
<keyword evidence="5" id="KW-1185">Reference proteome</keyword>
<keyword evidence="2" id="KW-0812">Transmembrane</keyword>
<gene>
    <name evidence="4" type="ORF">SAMN05444422_11122</name>
</gene>